<dbReference type="SUPFAM" id="SSF48452">
    <property type="entry name" value="TPR-like"/>
    <property type="match status" value="1"/>
</dbReference>
<dbReference type="EMBL" id="BLAF01000030">
    <property type="protein sequence ID" value="GES22407.1"/>
    <property type="molecule type" value="Genomic_DNA"/>
</dbReference>
<dbReference type="RefSeq" id="WP_155347353.1">
    <property type="nucleotide sequence ID" value="NZ_BAAAHM010000015.1"/>
</dbReference>
<evidence type="ECO:0000313" key="1">
    <source>
        <dbReference type="EMBL" id="GES22407.1"/>
    </source>
</evidence>
<keyword evidence="2" id="KW-1185">Reference proteome</keyword>
<dbReference type="OrthoDB" id="3449821at2"/>
<dbReference type="AlphaFoldDB" id="A0A5M3XLZ8"/>
<dbReference type="Proteomes" id="UP000377595">
    <property type="component" value="Unassembled WGS sequence"/>
</dbReference>
<sequence length="71" mass="8124">MHTRLRRGYIALTSNRFQDVETYLAKATELAPDDKFSLADTLVRQDKLDRAVPFLEKAGNKPYATHTRFPG</sequence>
<protein>
    <submittedName>
        <fullName evidence="1">Uncharacterized protein</fullName>
    </submittedName>
</protein>
<name>A0A5M3XLZ8_9ACTN</name>
<proteinExistence type="predicted"/>
<gene>
    <name evidence="1" type="ORF">Aple_053040</name>
</gene>
<dbReference type="Gene3D" id="1.25.40.10">
    <property type="entry name" value="Tetratricopeptide repeat domain"/>
    <property type="match status" value="1"/>
</dbReference>
<evidence type="ECO:0000313" key="2">
    <source>
        <dbReference type="Proteomes" id="UP000377595"/>
    </source>
</evidence>
<accession>A0A5M3XLZ8</accession>
<organism evidence="1 2">
    <name type="scientific">Acrocarpospora pleiomorpha</name>
    <dbReference type="NCBI Taxonomy" id="90975"/>
    <lineage>
        <taxon>Bacteria</taxon>
        <taxon>Bacillati</taxon>
        <taxon>Actinomycetota</taxon>
        <taxon>Actinomycetes</taxon>
        <taxon>Streptosporangiales</taxon>
        <taxon>Streptosporangiaceae</taxon>
        <taxon>Acrocarpospora</taxon>
    </lineage>
</organism>
<dbReference type="InterPro" id="IPR011990">
    <property type="entry name" value="TPR-like_helical_dom_sf"/>
</dbReference>
<reference evidence="1 2" key="1">
    <citation type="submission" date="2019-10" db="EMBL/GenBank/DDBJ databases">
        <title>Whole genome shotgun sequence of Acrocarpospora pleiomorpha NBRC 16267.</title>
        <authorList>
            <person name="Ichikawa N."/>
            <person name="Kimura A."/>
            <person name="Kitahashi Y."/>
            <person name="Komaki H."/>
            <person name="Oguchi A."/>
        </authorList>
    </citation>
    <scope>NUCLEOTIDE SEQUENCE [LARGE SCALE GENOMIC DNA]</scope>
    <source>
        <strain evidence="1 2">NBRC 16267</strain>
    </source>
</reference>
<comment type="caution">
    <text evidence="1">The sequence shown here is derived from an EMBL/GenBank/DDBJ whole genome shotgun (WGS) entry which is preliminary data.</text>
</comment>